<dbReference type="Gene3D" id="3.40.50.720">
    <property type="entry name" value="NAD(P)-binding Rossmann-like Domain"/>
    <property type="match status" value="1"/>
</dbReference>
<evidence type="ECO:0000256" key="2">
    <source>
        <dbReference type="ARBA" id="ARBA00006730"/>
    </source>
</evidence>
<keyword evidence="3" id="KW-0285">Flavoprotein</keyword>
<organism evidence="7 8">
    <name type="scientific">Pyrrhoderma noxium</name>
    <dbReference type="NCBI Taxonomy" id="2282107"/>
    <lineage>
        <taxon>Eukaryota</taxon>
        <taxon>Fungi</taxon>
        <taxon>Dikarya</taxon>
        <taxon>Basidiomycota</taxon>
        <taxon>Agaricomycotina</taxon>
        <taxon>Agaricomycetes</taxon>
        <taxon>Hymenochaetales</taxon>
        <taxon>Hymenochaetaceae</taxon>
        <taxon>Pyrrhoderma</taxon>
    </lineage>
</organism>
<dbReference type="InterPro" id="IPR006076">
    <property type="entry name" value="FAD-dep_OxRdtase"/>
</dbReference>
<dbReference type="PIRSF" id="PIRSF000189">
    <property type="entry name" value="D-aa_oxidase"/>
    <property type="match status" value="1"/>
</dbReference>
<keyword evidence="8" id="KW-1185">Reference proteome</keyword>
<evidence type="ECO:0000256" key="5">
    <source>
        <dbReference type="ARBA" id="ARBA00023002"/>
    </source>
</evidence>
<dbReference type="SUPFAM" id="SSF51971">
    <property type="entry name" value="Nucleotide-binding domain"/>
    <property type="match status" value="1"/>
</dbReference>
<name>A0A286UIY7_9AGAM</name>
<evidence type="ECO:0000256" key="4">
    <source>
        <dbReference type="ARBA" id="ARBA00022827"/>
    </source>
</evidence>
<dbReference type="OrthoDB" id="2015447at2759"/>
<dbReference type="Gene3D" id="3.30.9.10">
    <property type="entry name" value="D-Amino Acid Oxidase, subunit A, domain 2"/>
    <property type="match status" value="1"/>
</dbReference>
<sequence length="388" mass="42335">MPSSRPTVVIGCGVIGLTTAIRLIESGEHSQVHILAKHLPLDPLDPEYASSAAGAHHLSFAADGDLRQRRLDARTFEVMWNELEHEQLTGAEPTGLLKLTQTEYYDGEEKHLDLLAGLPDFKILPQSSLPSFATHSVSFTSLTMATSHYLRRLLARFYALGGHIHRVHLNSIQDAVTFLPGPSPRAVIVCAGIGALHLEGVSDTSVYPTRGHVLLLRAPWCRSGWTRQIGSLGGSEGGARTYIIPRFNGEVIVGGTREIDDWHKEPRRETTFDILKRALELCPLLAPPSVRISGREPTVDDLLPLIEAEVVGFRPSRKPKGENDSGLRLEKGLPLSINDVEVEVVYNYGHGGFGWQSCWGCAEEVVQLLGGPSAPEVGEKFKKAAGLC</sequence>
<evidence type="ECO:0000313" key="8">
    <source>
        <dbReference type="Proteomes" id="UP000217199"/>
    </source>
</evidence>
<evidence type="ECO:0000259" key="6">
    <source>
        <dbReference type="Pfam" id="PF01266"/>
    </source>
</evidence>
<dbReference type="EMBL" id="NBII01000004">
    <property type="protein sequence ID" value="PAV19528.1"/>
    <property type="molecule type" value="Genomic_DNA"/>
</dbReference>
<dbReference type="GO" id="GO:0071949">
    <property type="term" value="F:FAD binding"/>
    <property type="evidence" value="ECO:0007669"/>
    <property type="project" value="InterPro"/>
</dbReference>
<feature type="domain" description="FAD dependent oxidoreductase" evidence="6">
    <location>
        <begin position="8"/>
        <end position="368"/>
    </location>
</feature>
<dbReference type="AlphaFoldDB" id="A0A286UIY7"/>
<comment type="caution">
    <text evidence="7">The sequence shown here is derived from an EMBL/GenBank/DDBJ whole genome shotgun (WGS) entry which is preliminary data.</text>
</comment>
<reference evidence="7 8" key="1">
    <citation type="journal article" date="2017" name="Mol. Ecol.">
        <title>Comparative and population genomic landscape of Phellinus noxius: A hypervariable fungus causing root rot in trees.</title>
        <authorList>
            <person name="Chung C.L."/>
            <person name="Lee T.J."/>
            <person name="Akiba M."/>
            <person name="Lee H.H."/>
            <person name="Kuo T.H."/>
            <person name="Liu D."/>
            <person name="Ke H.M."/>
            <person name="Yokoi T."/>
            <person name="Roa M.B."/>
            <person name="Lu M.J."/>
            <person name="Chang Y.Y."/>
            <person name="Ann P.J."/>
            <person name="Tsai J.N."/>
            <person name="Chen C.Y."/>
            <person name="Tzean S.S."/>
            <person name="Ota Y."/>
            <person name="Hattori T."/>
            <person name="Sahashi N."/>
            <person name="Liou R.F."/>
            <person name="Kikuchi T."/>
            <person name="Tsai I.J."/>
        </authorList>
    </citation>
    <scope>NUCLEOTIDE SEQUENCE [LARGE SCALE GENOMIC DNA]</scope>
    <source>
        <strain evidence="7 8">FFPRI411160</strain>
    </source>
</reference>
<comment type="similarity">
    <text evidence="2">Belongs to the DAMOX/DASOX family.</text>
</comment>
<dbReference type="PANTHER" id="PTHR11530:SF11">
    <property type="entry name" value="D-ASPARTATE OXIDASE"/>
    <property type="match status" value="1"/>
</dbReference>
<dbReference type="Proteomes" id="UP000217199">
    <property type="component" value="Unassembled WGS sequence"/>
</dbReference>
<dbReference type="GO" id="GO:0019478">
    <property type="term" value="P:D-amino acid catabolic process"/>
    <property type="evidence" value="ECO:0007669"/>
    <property type="project" value="TreeGrafter"/>
</dbReference>
<evidence type="ECO:0000313" key="7">
    <source>
        <dbReference type="EMBL" id="PAV19528.1"/>
    </source>
</evidence>
<dbReference type="GO" id="GO:0005737">
    <property type="term" value="C:cytoplasm"/>
    <property type="evidence" value="ECO:0007669"/>
    <property type="project" value="TreeGrafter"/>
</dbReference>
<dbReference type="PANTHER" id="PTHR11530">
    <property type="entry name" value="D-AMINO ACID OXIDASE"/>
    <property type="match status" value="1"/>
</dbReference>
<evidence type="ECO:0000256" key="1">
    <source>
        <dbReference type="ARBA" id="ARBA00001974"/>
    </source>
</evidence>
<dbReference type="InterPro" id="IPR023209">
    <property type="entry name" value="DAO"/>
</dbReference>
<accession>A0A286UIY7</accession>
<dbReference type="STRING" id="2282107.A0A286UIY7"/>
<protein>
    <submittedName>
        <fullName evidence="7">D-amino-acid oxidase</fullName>
    </submittedName>
</protein>
<dbReference type="FunCoup" id="A0A286UIY7">
    <property type="interactions" value="56"/>
</dbReference>
<keyword evidence="4" id="KW-0274">FAD</keyword>
<dbReference type="GO" id="GO:0003884">
    <property type="term" value="F:D-amino-acid oxidase activity"/>
    <property type="evidence" value="ECO:0007669"/>
    <property type="project" value="InterPro"/>
</dbReference>
<proteinExistence type="inferred from homology"/>
<evidence type="ECO:0000256" key="3">
    <source>
        <dbReference type="ARBA" id="ARBA00022630"/>
    </source>
</evidence>
<dbReference type="Pfam" id="PF01266">
    <property type="entry name" value="DAO"/>
    <property type="match status" value="1"/>
</dbReference>
<keyword evidence="5" id="KW-0560">Oxidoreductase</keyword>
<comment type="cofactor">
    <cofactor evidence="1">
        <name>FAD</name>
        <dbReference type="ChEBI" id="CHEBI:57692"/>
    </cofactor>
</comment>
<gene>
    <name evidence="7" type="ORF">PNOK_0446200</name>
</gene>
<dbReference type="SUPFAM" id="SSF54373">
    <property type="entry name" value="FAD-linked reductases, C-terminal domain"/>
    <property type="match status" value="1"/>
</dbReference>
<dbReference type="InParanoid" id="A0A286UIY7"/>